<sequence length="241" mass="27461">MQNTVACDWIHCSLRLVHRSLRLVHQLATGLTNYCSYLLLPPNINAKSSCGIFSARAKCCRINLCKRHRFAIAISKCYLLMNSSLCKLPADPCDCSLKPSAEYLNTTSLPLAFLHLLISSCEYKTLSFQLIYATSFCNCQLQIPTAALQLIFFVPARASSKLLEWRLLIDSSTVLIIATANRFVNSNLRIFFFNRFLQQAPQFLFQLVHLFSLALETGCRRFSWFIMLQLIQFGLRLITNS</sequence>
<organism evidence="1 2">
    <name type="scientific">Dorcoceras hygrometricum</name>
    <dbReference type="NCBI Taxonomy" id="472368"/>
    <lineage>
        <taxon>Eukaryota</taxon>
        <taxon>Viridiplantae</taxon>
        <taxon>Streptophyta</taxon>
        <taxon>Embryophyta</taxon>
        <taxon>Tracheophyta</taxon>
        <taxon>Spermatophyta</taxon>
        <taxon>Magnoliopsida</taxon>
        <taxon>eudicotyledons</taxon>
        <taxon>Gunneridae</taxon>
        <taxon>Pentapetalae</taxon>
        <taxon>asterids</taxon>
        <taxon>lamiids</taxon>
        <taxon>Lamiales</taxon>
        <taxon>Gesneriaceae</taxon>
        <taxon>Didymocarpoideae</taxon>
        <taxon>Trichosporeae</taxon>
        <taxon>Loxocarpinae</taxon>
        <taxon>Dorcoceras</taxon>
    </lineage>
</organism>
<name>A0A2Z7AZL0_9LAMI</name>
<dbReference type="EMBL" id="KV012548">
    <property type="protein sequence ID" value="KZV24672.1"/>
    <property type="molecule type" value="Genomic_DNA"/>
</dbReference>
<dbReference type="AlphaFoldDB" id="A0A2Z7AZL0"/>
<protein>
    <submittedName>
        <fullName evidence="1">Uncharacterized protein</fullName>
    </submittedName>
</protein>
<accession>A0A2Z7AZL0</accession>
<keyword evidence="2" id="KW-1185">Reference proteome</keyword>
<evidence type="ECO:0000313" key="1">
    <source>
        <dbReference type="EMBL" id="KZV24672.1"/>
    </source>
</evidence>
<evidence type="ECO:0000313" key="2">
    <source>
        <dbReference type="Proteomes" id="UP000250235"/>
    </source>
</evidence>
<dbReference type="Proteomes" id="UP000250235">
    <property type="component" value="Unassembled WGS sequence"/>
</dbReference>
<proteinExistence type="predicted"/>
<gene>
    <name evidence="1" type="ORF">F511_36356</name>
</gene>
<reference evidence="1 2" key="1">
    <citation type="journal article" date="2015" name="Proc. Natl. Acad. Sci. U.S.A.">
        <title>The resurrection genome of Boea hygrometrica: A blueprint for survival of dehydration.</title>
        <authorList>
            <person name="Xiao L."/>
            <person name="Yang G."/>
            <person name="Zhang L."/>
            <person name="Yang X."/>
            <person name="Zhao S."/>
            <person name="Ji Z."/>
            <person name="Zhou Q."/>
            <person name="Hu M."/>
            <person name="Wang Y."/>
            <person name="Chen M."/>
            <person name="Xu Y."/>
            <person name="Jin H."/>
            <person name="Xiao X."/>
            <person name="Hu G."/>
            <person name="Bao F."/>
            <person name="Hu Y."/>
            <person name="Wan P."/>
            <person name="Li L."/>
            <person name="Deng X."/>
            <person name="Kuang T."/>
            <person name="Xiang C."/>
            <person name="Zhu J.K."/>
            <person name="Oliver M.J."/>
            <person name="He Y."/>
        </authorList>
    </citation>
    <scope>NUCLEOTIDE SEQUENCE [LARGE SCALE GENOMIC DNA]</scope>
    <source>
        <strain evidence="2">cv. XS01</strain>
    </source>
</reference>